<accession>A0A7E4VRX3</accession>
<keyword evidence="2" id="KW-1185">Reference proteome</keyword>
<name>A0A7E4VRX3_PANRE</name>
<reference evidence="2" key="1">
    <citation type="journal article" date="2013" name="Genetics">
        <title>The draft genome and transcriptome of Panagrellus redivivus are shaped by the harsh demands of a free-living lifestyle.</title>
        <authorList>
            <person name="Srinivasan J."/>
            <person name="Dillman A.R."/>
            <person name="Macchietto M.G."/>
            <person name="Heikkinen L."/>
            <person name="Lakso M."/>
            <person name="Fracchia K.M."/>
            <person name="Antoshechkin I."/>
            <person name="Mortazavi A."/>
            <person name="Wong G."/>
            <person name="Sternberg P.W."/>
        </authorList>
    </citation>
    <scope>NUCLEOTIDE SEQUENCE [LARGE SCALE GENOMIC DNA]</scope>
    <source>
        <strain evidence="2">MT8872</strain>
    </source>
</reference>
<dbReference type="WBParaSite" id="Pan_g249.t1">
    <property type="protein sequence ID" value="Pan_g249.t1"/>
    <property type="gene ID" value="Pan_g249"/>
</dbReference>
<reference evidence="3" key="2">
    <citation type="submission" date="2020-10" db="UniProtKB">
        <authorList>
            <consortium name="WormBaseParasite"/>
        </authorList>
    </citation>
    <scope>IDENTIFICATION</scope>
</reference>
<sequence length="506" mass="54290">MKAPKSRDDRWTRTVCRTGRARPKNVAPKRFSRGDRLNESNANPTNPEGNANGLLSLLGSFFQKNDLLASLLQIVNSGAERLKADEAANVPNAVIPRPHRIAAAQTVQAGLGQNPQSDDPASGQIPTINFSIDGPPESAASGAAPNPFPPMSTEWKSVLFGPKGILTEAFHFMNERRKQAASEKTPQAEPAAPIAGGDFDFAKIFDAILTKSGDGKFDEPQLPELPFIGLCNRLSCGDIFKAVDAFKKSEMFSNFQTAISLFQDPKGLDIIGSLLENPDLIEQYVGKSANIGELFGKAGGSSKSKSKSSRSSSNSILPSDGDLGKDFTSEADGGPEAKPLVIAENTDGGDDYYSEVENGSDGKAVDVEDYDLTESVDVEETIPITTTTKASVLPEKKEEPPLPELSFSVDGPEEAENVEDYGETFDKEERVPVAVPIPVPTAGPVSRRGLVDSEISGSMAAATATTPVRTSTQATTTVRIVKTTTTAKPRKNFRRSDDYYAMYYDD</sequence>
<feature type="region of interest" description="Disordered" evidence="1">
    <location>
        <begin position="1"/>
        <end position="48"/>
    </location>
</feature>
<proteinExistence type="predicted"/>
<evidence type="ECO:0000256" key="1">
    <source>
        <dbReference type="SAM" id="MobiDB-lite"/>
    </source>
</evidence>
<feature type="compositionally biased region" description="Polar residues" evidence="1">
    <location>
        <begin position="39"/>
        <end position="48"/>
    </location>
</feature>
<dbReference type="Proteomes" id="UP000492821">
    <property type="component" value="Unassembled WGS sequence"/>
</dbReference>
<evidence type="ECO:0000313" key="2">
    <source>
        <dbReference type="Proteomes" id="UP000492821"/>
    </source>
</evidence>
<organism evidence="2 3">
    <name type="scientific">Panagrellus redivivus</name>
    <name type="common">Microworm</name>
    <dbReference type="NCBI Taxonomy" id="6233"/>
    <lineage>
        <taxon>Eukaryota</taxon>
        <taxon>Metazoa</taxon>
        <taxon>Ecdysozoa</taxon>
        <taxon>Nematoda</taxon>
        <taxon>Chromadorea</taxon>
        <taxon>Rhabditida</taxon>
        <taxon>Tylenchina</taxon>
        <taxon>Panagrolaimomorpha</taxon>
        <taxon>Panagrolaimoidea</taxon>
        <taxon>Panagrolaimidae</taxon>
        <taxon>Panagrellus</taxon>
    </lineage>
</organism>
<feature type="region of interest" description="Disordered" evidence="1">
    <location>
        <begin position="298"/>
        <end position="366"/>
    </location>
</feature>
<protein>
    <submittedName>
        <fullName evidence="3">ULP_PROTEASE domain-containing protein</fullName>
    </submittedName>
</protein>
<dbReference type="AlphaFoldDB" id="A0A7E4VRX3"/>
<evidence type="ECO:0000313" key="3">
    <source>
        <dbReference type="WBParaSite" id="Pan_g249.t1"/>
    </source>
</evidence>
<feature type="compositionally biased region" description="Basic and acidic residues" evidence="1">
    <location>
        <begin position="1"/>
        <end position="12"/>
    </location>
</feature>